<feature type="domain" description="Glycosyltransferase 2-like" evidence="3">
    <location>
        <begin position="5"/>
        <end position="116"/>
    </location>
</feature>
<gene>
    <name evidence="4" type="primary">kfoC</name>
    <name evidence="4" type="ORF">UMC4404_21701</name>
</gene>
<evidence type="ECO:0000259" key="3">
    <source>
        <dbReference type="Pfam" id="PF00535"/>
    </source>
</evidence>
<evidence type="ECO:0000313" key="5">
    <source>
        <dbReference type="Proteomes" id="UP000049685"/>
    </source>
</evidence>
<reference evidence="5" key="1">
    <citation type="submission" date="2015-01" db="EMBL/GenBank/DDBJ databases">
        <authorList>
            <person name="Aslett A.Martin."/>
            <person name="De Silva Nishadi"/>
        </authorList>
    </citation>
    <scope>NUCLEOTIDE SEQUENCE [LARGE SCALE GENOMIC DNA]</scope>
    <source>
        <strain evidence="5">UMC4404</strain>
    </source>
</reference>
<dbReference type="EMBL" id="CDNY01000024">
    <property type="protein sequence ID" value="CEN31587.1"/>
    <property type="molecule type" value="Genomic_DNA"/>
</dbReference>
<dbReference type="SUPFAM" id="SSF53448">
    <property type="entry name" value="Nucleotide-diphospho-sugar transferases"/>
    <property type="match status" value="1"/>
</dbReference>
<keyword evidence="1" id="KW-0328">Glycosyltransferase</keyword>
<organism evidence="4 5">
    <name type="scientific">Paraclostridium sordellii</name>
    <name type="common">Clostridium sordellii</name>
    <dbReference type="NCBI Taxonomy" id="1505"/>
    <lineage>
        <taxon>Bacteria</taxon>
        <taxon>Bacillati</taxon>
        <taxon>Bacillota</taxon>
        <taxon>Clostridia</taxon>
        <taxon>Peptostreptococcales</taxon>
        <taxon>Peptostreptococcaceae</taxon>
        <taxon>Paraclostridium</taxon>
    </lineage>
</organism>
<proteinExistence type="predicted"/>
<dbReference type="Pfam" id="PF00535">
    <property type="entry name" value="Glycos_transf_2"/>
    <property type="match status" value="1"/>
</dbReference>
<evidence type="ECO:0000256" key="1">
    <source>
        <dbReference type="ARBA" id="ARBA00022676"/>
    </source>
</evidence>
<dbReference type="CDD" id="cd00761">
    <property type="entry name" value="Glyco_tranf_GTA_type"/>
    <property type="match status" value="1"/>
</dbReference>
<accession>A0A9P1P8Q4</accession>
<name>A0A9P1P8Q4_PARSO</name>
<evidence type="ECO:0000313" key="4">
    <source>
        <dbReference type="EMBL" id="CEN31587.1"/>
    </source>
</evidence>
<keyword evidence="2" id="KW-0808">Transferase</keyword>
<dbReference type="PANTHER" id="PTHR22916:SF51">
    <property type="entry name" value="GLYCOSYLTRANSFERASE EPSH-RELATED"/>
    <property type="match status" value="1"/>
</dbReference>
<dbReference type="PANTHER" id="PTHR22916">
    <property type="entry name" value="GLYCOSYLTRANSFERASE"/>
    <property type="match status" value="1"/>
</dbReference>
<protein>
    <submittedName>
        <fullName evidence="4">Capsular polysaccharide biosynthsis protein</fullName>
    </submittedName>
</protein>
<dbReference type="Proteomes" id="UP000049685">
    <property type="component" value="Unassembled WGS sequence"/>
</dbReference>
<dbReference type="InterPro" id="IPR029044">
    <property type="entry name" value="Nucleotide-diphossugar_trans"/>
</dbReference>
<dbReference type="GO" id="GO:0016757">
    <property type="term" value="F:glycosyltransferase activity"/>
    <property type="evidence" value="ECO:0007669"/>
    <property type="project" value="UniProtKB-KW"/>
</dbReference>
<evidence type="ECO:0000256" key="2">
    <source>
        <dbReference type="ARBA" id="ARBA00022679"/>
    </source>
</evidence>
<sequence length="631" mass="74126">MIKVSIVVPVYNVEKYLKESLDSAVNQSLKDIEIIAINDGSTDNSGKILEEYEKKYSNFKVINQENKGLSGARNTGISECKGEYIYFLDSDDYIDLDAMKYCYNEAKKDNLDILTFDAEIFLDGQSSVGEIDKEEFYRDKLMESKIMIGEEFYVYSNRKGAYRAPVWLNFYKRKFIEKNNLNFYEGIVHEDEIHTSKSFVFANKVKYIPKRFFFRRVRSNSIMTKEIDESRIKGNYTIAKETYKLSKSKNLSEKTKEVLNIWIRKYYSNCITFCDTLNLIDKRNFIINNIEKDIFDTSLEFQIENPKIFYSNCNIKRNLFLVKTGYHLLLSTSVAIDRYIGHRNDLFIFDRDNIQFNLDGVSKVFDNIYDLDNLPENLYDNIFTHNESDKITQIICDTLFKEDENVIHIEDGSAAYCNSIITYNEEFKKISNIECIAVLGTYSKIKQRVFLFPNLVRDEFYDGKLSNEINSKCLKKAIDLVYGNYEFNINGKTIFIALEHVDAFNLYELDLNKYKNIIAYLIKSSKDYNVFIKYHPRDNSKYMDDFLSEYKNINWIDKYINIEVFYKYDNILIISSVSTSALSMTKLGIDVCVISKILSNQEQKLFEVFSKLNIYMPNTVEQLYAYVEENM</sequence>
<dbReference type="Gene3D" id="3.90.550.10">
    <property type="entry name" value="Spore Coat Polysaccharide Biosynthesis Protein SpsA, Chain A"/>
    <property type="match status" value="1"/>
</dbReference>
<dbReference type="Gene3D" id="3.40.50.11110">
    <property type="entry name" value="Sialyltransferase, C-terminal GT-B Rossman nucleotide-binding domain"/>
    <property type="match status" value="1"/>
</dbReference>
<dbReference type="InterPro" id="IPR001173">
    <property type="entry name" value="Glyco_trans_2-like"/>
</dbReference>
<dbReference type="AlphaFoldDB" id="A0A9P1P8Q4"/>
<comment type="caution">
    <text evidence="4">The sequence shown here is derived from an EMBL/GenBank/DDBJ whole genome shotgun (WGS) entry which is preliminary data.</text>
</comment>
<dbReference type="RefSeq" id="WP_057559107.1">
    <property type="nucleotide sequence ID" value="NZ_CDNY01000024.1"/>
</dbReference>